<evidence type="ECO:0000313" key="3">
    <source>
        <dbReference type="Proteomes" id="UP000183447"/>
    </source>
</evidence>
<accession>A0A1K2HTZ1</accession>
<dbReference type="AlphaFoldDB" id="A0A1K2HTZ1"/>
<dbReference type="Proteomes" id="UP000183447">
    <property type="component" value="Unassembled WGS sequence"/>
</dbReference>
<evidence type="ECO:0000313" key="2">
    <source>
        <dbReference type="EMBL" id="SFZ81409.1"/>
    </source>
</evidence>
<keyword evidence="1" id="KW-0732">Signal</keyword>
<feature type="signal peptide" evidence="1">
    <location>
        <begin position="1"/>
        <end position="19"/>
    </location>
</feature>
<reference evidence="2 3" key="1">
    <citation type="submission" date="2016-11" db="EMBL/GenBank/DDBJ databases">
        <authorList>
            <person name="Jaros S."/>
            <person name="Januszkiewicz K."/>
            <person name="Wedrychowicz H."/>
        </authorList>
    </citation>
    <scope>NUCLEOTIDE SEQUENCE [LARGE SCALE GENOMIC DNA]</scope>
    <source>
        <strain evidence="2 3">ATCC 23634</strain>
    </source>
</reference>
<protein>
    <recommendedName>
        <fullName evidence="4">Invasion protein IalB, involved in pathogenesis</fullName>
    </recommendedName>
</protein>
<evidence type="ECO:0000256" key="1">
    <source>
        <dbReference type="SAM" id="SignalP"/>
    </source>
</evidence>
<dbReference type="EMBL" id="FPKU01000001">
    <property type="protein sequence ID" value="SFZ81409.1"/>
    <property type="molecule type" value="Genomic_DNA"/>
</dbReference>
<dbReference type="OrthoDB" id="7948714at2"/>
<name>A0A1K2HTZ1_9HYPH</name>
<proteinExistence type="predicted"/>
<keyword evidence="3" id="KW-1185">Reference proteome</keyword>
<dbReference type="RefSeq" id="WP_143145623.1">
    <property type="nucleotide sequence ID" value="NZ_FPKU01000001.1"/>
</dbReference>
<gene>
    <name evidence="2" type="ORF">SAMN02983003_0483</name>
</gene>
<feature type="chain" id="PRO_5012837548" description="Invasion protein IalB, involved in pathogenesis" evidence="1">
    <location>
        <begin position="20"/>
        <end position="162"/>
    </location>
</feature>
<evidence type="ECO:0008006" key="4">
    <source>
        <dbReference type="Google" id="ProtNLM"/>
    </source>
</evidence>
<sequence length="162" mass="17123">MRLLVAAVLSLMLATPAAAQWQYEDAPTPIAYVDNGPALFQFACRGGELTMGYWVRRPHETVARAGLASLAITPDPAAGSRVARGDGSSFAEDMPLIHLDGSSVIVRGPVARDWARIAQRARAEMRITFLPSGGSGLEMRDANVFGARGSNAAIAQVLGRCG</sequence>
<organism evidence="2 3">
    <name type="scientific">Devosia enhydra</name>
    <dbReference type="NCBI Taxonomy" id="665118"/>
    <lineage>
        <taxon>Bacteria</taxon>
        <taxon>Pseudomonadati</taxon>
        <taxon>Pseudomonadota</taxon>
        <taxon>Alphaproteobacteria</taxon>
        <taxon>Hyphomicrobiales</taxon>
        <taxon>Devosiaceae</taxon>
        <taxon>Devosia</taxon>
    </lineage>
</organism>